<gene>
    <name evidence="11" type="ORF">POTOM_059915</name>
</gene>
<accession>A0A8X8BW42</accession>
<keyword evidence="10" id="KW-0812">Transmembrane</keyword>
<evidence type="ECO:0000256" key="5">
    <source>
        <dbReference type="ARBA" id="ARBA00022801"/>
    </source>
</evidence>
<feature type="active site" evidence="8">
    <location>
        <position position="260"/>
    </location>
</feature>
<keyword evidence="5 9" id="KW-0378">Hydrolase</keyword>
<dbReference type="EMBL" id="JAAWWB010000201">
    <property type="protein sequence ID" value="KAG6737091.1"/>
    <property type="molecule type" value="Genomic_DNA"/>
</dbReference>
<keyword evidence="6 9" id="KW-0326">Glycosidase</keyword>
<comment type="caution">
    <text evidence="11">The sequence shown here is derived from an EMBL/GenBank/DDBJ whole genome shotgun (WGS) entry which is preliminary data.</text>
</comment>
<evidence type="ECO:0000256" key="9">
    <source>
        <dbReference type="RuleBase" id="RU361169"/>
    </source>
</evidence>
<keyword evidence="12" id="KW-1185">Reference proteome</keyword>
<keyword evidence="3" id="KW-0134">Cell wall</keyword>
<comment type="subcellular location">
    <subcellularLocation>
        <location evidence="1">Secreted</location>
        <location evidence="1">Cell wall</location>
    </subcellularLocation>
</comment>
<dbReference type="GO" id="GO:0004650">
    <property type="term" value="F:polygalacturonase activity"/>
    <property type="evidence" value="ECO:0007669"/>
    <property type="project" value="InterPro"/>
</dbReference>
<dbReference type="InterPro" id="IPR012334">
    <property type="entry name" value="Pectin_lyas_fold"/>
</dbReference>
<keyword evidence="10" id="KW-0472">Membrane</keyword>
<evidence type="ECO:0000313" key="11">
    <source>
        <dbReference type="EMBL" id="KAG6737091.1"/>
    </source>
</evidence>
<proteinExistence type="inferred from homology"/>
<evidence type="ECO:0000256" key="10">
    <source>
        <dbReference type="SAM" id="Phobius"/>
    </source>
</evidence>
<evidence type="ECO:0008006" key="13">
    <source>
        <dbReference type="Google" id="ProtNLM"/>
    </source>
</evidence>
<evidence type="ECO:0000256" key="8">
    <source>
        <dbReference type="PROSITE-ProRule" id="PRU10052"/>
    </source>
</evidence>
<feature type="transmembrane region" description="Helical" evidence="10">
    <location>
        <begin position="50"/>
        <end position="72"/>
    </location>
</feature>
<dbReference type="Proteomes" id="UP000886885">
    <property type="component" value="Unassembled WGS sequence"/>
</dbReference>
<evidence type="ECO:0000313" key="12">
    <source>
        <dbReference type="Proteomes" id="UP000886885"/>
    </source>
</evidence>
<comment type="similarity">
    <text evidence="2 9">Belongs to the glycosyl hydrolase 28 family.</text>
</comment>
<dbReference type="Gene3D" id="2.160.20.10">
    <property type="entry name" value="Single-stranded right-handed beta-helix, Pectin lyase-like"/>
    <property type="match status" value="3"/>
</dbReference>
<evidence type="ECO:0000256" key="1">
    <source>
        <dbReference type="ARBA" id="ARBA00004191"/>
    </source>
</evidence>
<dbReference type="InterPro" id="IPR000743">
    <property type="entry name" value="Glyco_hydro_28"/>
</dbReference>
<dbReference type="Pfam" id="PF00295">
    <property type="entry name" value="Glyco_hydro_28"/>
    <property type="match status" value="3"/>
</dbReference>
<keyword evidence="4" id="KW-0964">Secreted</keyword>
<dbReference type="PANTHER" id="PTHR31375">
    <property type="match status" value="1"/>
</dbReference>
<sequence length="366" mass="39202">MDKIHQLHDKFTSGVEFPSRPIKDRNGRLRNSFRFPRVLKKESNIADKKMGLKVVSSAIISFSLFLLLASAAKAQSKGVFDVTKYGADKDITEALTNAWKDACASTNPSKVLIPSGTYSLRKLTLAGPCKAAIELQVDGILKAPVDPNQFSGGHWVNFGYVDKFTLSGSGTFDGQGKAAWSKSTCQKDKDCDSLPMNIRFDFITNALVRDITSRDSKNFHVNVFGVQKPHLPAFYRDDCISVGDGTEELHITGVTCGPGHGISVGSLGKYPNEKPVSGIFVKNCTISDTTNGAPSKVKISDVSFKNIRGTSATPVVVQIACSSGIPCDKVQLADIKLAYSGPDGPAKSQCSNVKPIISGIMSASGC</sequence>
<evidence type="ECO:0000256" key="2">
    <source>
        <dbReference type="ARBA" id="ARBA00008834"/>
    </source>
</evidence>
<keyword evidence="7" id="KW-0961">Cell wall biogenesis/degradation</keyword>
<protein>
    <recommendedName>
        <fullName evidence="13">Exopolygalacturonase-like</fullName>
    </recommendedName>
</protein>
<evidence type="ECO:0000256" key="7">
    <source>
        <dbReference type="ARBA" id="ARBA00023316"/>
    </source>
</evidence>
<dbReference type="SUPFAM" id="SSF51126">
    <property type="entry name" value="Pectin lyase-like"/>
    <property type="match status" value="1"/>
</dbReference>
<dbReference type="GO" id="GO:0071555">
    <property type="term" value="P:cell wall organization"/>
    <property type="evidence" value="ECO:0007669"/>
    <property type="project" value="UniProtKB-KW"/>
</dbReference>
<dbReference type="InterPro" id="IPR011050">
    <property type="entry name" value="Pectin_lyase_fold/virulence"/>
</dbReference>
<evidence type="ECO:0000256" key="4">
    <source>
        <dbReference type="ARBA" id="ARBA00022525"/>
    </source>
</evidence>
<name>A0A8X8BW42_POPTO</name>
<dbReference type="OrthoDB" id="817847at2759"/>
<evidence type="ECO:0000256" key="3">
    <source>
        <dbReference type="ARBA" id="ARBA00022512"/>
    </source>
</evidence>
<evidence type="ECO:0000256" key="6">
    <source>
        <dbReference type="ARBA" id="ARBA00023295"/>
    </source>
</evidence>
<dbReference type="AlphaFoldDB" id="A0A8X8BW42"/>
<keyword evidence="10" id="KW-1133">Transmembrane helix</keyword>
<reference evidence="11" key="1">
    <citation type="journal article" date="2020" name="bioRxiv">
        <title>Hybrid origin of Populus tomentosa Carr. identified through genome sequencing and phylogenomic analysis.</title>
        <authorList>
            <person name="An X."/>
            <person name="Gao K."/>
            <person name="Chen Z."/>
            <person name="Li J."/>
            <person name="Yang X."/>
            <person name="Yang X."/>
            <person name="Zhou J."/>
            <person name="Guo T."/>
            <person name="Zhao T."/>
            <person name="Huang S."/>
            <person name="Miao D."/>
            <person name="Khan W.U."/>
            <person name="Rao P."/>
            <person name="Ye M."/>
            <person name="Lei B."/>
            <person name="Liao W."/>
            <person name="Wang J."/>
            <person name="Ji L."/>
            <person name="Li Y."/>
            <person name="Guo B."/>
            <person name="Mustafa N.S."/>
            <person name="Li S."/>
            <person name="Yun Q."/>
            <person name="Keller S.R."/>
            <person name="Mao J."/>
            <person name="Zhang R."/>
            <person name="Strauss S.H."/>
        </authorList>
    </citation>
    <scope>NUCLEOTIDE SEQUENCE</scope>
    <source>
        <strain evidence="11">GM15</strain>
        <tissue evidence="11">Leaf</tissue>
    </source>
</reference>
<dbReference type="PROSITE" id="PS00502">
    <property type="entry name" value="POLYGALACTURONASE"/>
    <property type="match status" value="1"/>
</dbReference>
<organism evidence="11 12">
    <name type="scientific">Populus tomentosa</name>
    <name type="common">Chinese white poplar</name>
    <dbReference type="NCBI Taxonomy" id="118781"/>
    <lineage>
        <taxon>Eukaryota</taxon>
        <taxon>Viridiplantae</taxon>
        <taxon>Streptophyta</taxon>
        <taxon>Embryophyta</taxon>
        <taxon>Tracheophyta</taxon>
        <taxon>Spermatophyta</taxon>
        <taxon>Magnoliopsida</taxon>
        <taxon>eudicotyledons</taxon>
        <taxon>Gunneridae</taxon>
        <taxon>Pentapetalae</taxon>
        <taxon>rosids</taxon>
        <taxon>fabids</taxon>
        <taxon>Malpighiales</taxon>
        <taxon>Salicaceae</taxon>
        <taxon>Saliceae</taxon>
        <taxon>Populus</taxon>
    </lineage>
</organism>
<dbReference type="GO" id="GO:0005975">
    <property type="term" value="P:carbohydrate metabolic process"/>
    <property type="evidence" value="ECO:0007669"/>
    <property type="project" value="InterPro"/>
</dbReference>